<evidence type="ECO:0000313" key="3">
    <source>
        <dbReference type="Proteomes" id="UP001157961"/>
    </source>
</evidence>
<evidence type="ECO:0000313" key="2">
    <source>
        <dbReference type="EMBL" id="SMP32129.1"/>
    </source>
</evidence>
<dbReference type="Proteomes" id="UP001157961">
    <property type="component" value="Unassembled WGS sequence"/>
</dbReference>
<name>A0ABY1PE10_9RHOB</name>
<evidence type="ECO:0000256" key="1">
    <source>
        <dbReference type="SAM" id="MobiDB-lite"/>
    </source>
</evidence>
<accession>A0ABY1PE10</accession>
<dbReference type="RefSeq" id="WP_283427432.1">
    <property type="nucleotide sequence ID" value="NZ_FXTY01000008.1"/>
</dbReference>
<proteinExistence type="predicted"/>
<feature type="compositionally biased region" description="Basic and acidic residues" evidence="1">
    <location>
        <begin position="123"/>
        <end position="134"/>
    </location>
</feature>
<feature type="region of interest" description="Disordered" evidence="1">
    <location>
        <begin position="123"/>
        <end position="172"/>
    </location>
</feature>
<reference evidence="2 3" key="1">
    <citation type="submission" date="2017-05" db="EMBL/GenBank/DDBJ databases">
        <authorList>
            <person name="Varghese N."/>
            <person name="Submissions S."/>
        </authorList>
    </citation>
    <scope>NUCLEOTIDE SEQUENCE [LARGE SCALE GENOMIC DNA]</scope>
    <source>
        <strain evidence="2 3">DSM 29734</strain>
    </source>
</reference>
<protein>
    <submittedName>
        <fullName evidence="2">Uncharacterized protein</fullName>
    </submittedName>
</protein>
<organism evidence="2 3">
    <name type="scientific">Shimia sagamensis</name>
    <dbReference type="NCBI Taxonomy" id="1566352"/>
    <lineage>
        <taxon>Bacteria</taxon>
        <taxon>Pseudomonadati</taxon>
        <taxon>Pseudomonadota</taxon>
        <taxon>Alphaproteobacteria</taxon>
        <taxon>Rhodobacterales</taxon>
        <taxon>Roseobacteraceae</taxon>
    </lineage>
</organism>
<dbReference type="EMBL" id="FXTY01000008">
    <property type="protein sequence ID" value="SMP32129.1"/>
    <property type="molecule type" value="Genomic_DNA"/>
</dbReference>
<feature type="compositionally biased region" description="Basic and acidic residues" evidence="1">
    <location>
        <begin position="154"/>
        <end position="164"/>
    </location>
</feature>
<gene>
    <name evidence="2" type="ORF">SAMN06265373_108133</name>
</gene>
<comment type="caution">
    <text evidence="2">The sequence shown here is derived from an EMBL/GenBank/DDBJ whole genome shotgun (WGS) entry which is preliminary data.</text>
</comment>
<sequence length="172" mass="19332">MSDENQTVVDLFGNERYLTPRTKGRPAFEWTEENSNKVSMLLAMGWSNDRIAGCVLDPRTGKPISVPTLKRHFRSELKVRAFARDRLLALRLMQTFDQAENGNVGAQRLFDQMVARNDLMSAEDRVKNRAKDNSPPKPVALGKKEQNAFDAEEAEARLSEELKGEAGAARPN</sequence>
<keyword evidence="3" id="KW-1185">Reference proteome</keyword>